<protein>
    <submittedName>
        <fullName evidence="7">VaFE repeat-containing surface-anchored protein</fullName>
    </submittedName>
</protein>
<evidence type="ECO:0000259" key="5">
    <source>
        <dbReference type="Pfam" id="PF17802"/>
    </source>
</evidence>
<comment type="similarity">
    <text evidence="1">Belongs to the serine-aspartate repeat-containing protein (SDr) family.</text>
</comment>
<dbReference type="EMBL" id="VULY01000018">
    <property type="protein sequence ID" value="MSR94473.1"/>
    <property type="molecule type" value="Genomic_DNA"/>
</dbReference>
<gene>
    <name evidence="7" type="ORF">FYJ34_09440</name>
</gene>
<dbReference type="Pfam" id="PF18202">
    <property type="entry name" value="TQ"/>
    <property type="match status" value="1"/>
</dbReference>
<name>A0A6N7UT24_9FIRM</name>
<comment type="caution">
    <text evidence="7">The sequence shown here is derived from an EMBL/GenBank/DDBJ whole genome shotgun (WGS) entry which is preliminary data.</text>
</comment>
<dbReference type="PANTHER" id="PTHR36108">
    <property type="entry name" value="COLOSSIN-B-RELATED"/>
    <property type="match status" value="1"/>
</dbReference>
<feature type="domain" description="T-Q ester bond containing" evidence="6">
    <location>
        <begin position="578"/>
        <end position="697"/>
    </location>
</feature>
<feature type="domain" description="SpaA-like prealbumin fold" evidence="5">
    <location>
        <begin position="231"/>
        <end position="295"/>
    </location>
</feature>
<reference evidence="7 8" key="1">
    <citation type="submission" date="2019-08" db="EMBL/GenBank/DDBJ databases">
        <title>In-depth cultivation of the pig gut microbiome towards novel bacterial diversity and tailored functional studies.</title>
        <authorList>
            <person name="Wylensek D."/>
            <person name="Hitch T.C.A."/>
            <person name="Clavel T."/>
        </authorList>
    </citation>
    <scope>NUCLEOTIDE SEQUENCE [LARGE SCALE GENOMIC DNA]</scope>
    <source>
        <strain evidence="7 8">68-1-5</strain>
    </source>
</reference>
<proteinExistence type="inferred from homology"/>
<evidence type="ECO:0000259" key="6">
    <source>
        <dbReference type="Pfam" id="PF18202"/>
    </source>
</evidence>
<evidence type="ECO:0000256" key="1">
    <source>
        <dbReference type="ARBA" id="ARBA00007257"/>
    </source>
</evidence>
<evidence type="ECO:0000313" key="8">
    <source>
        <dbReference type="Proteomes" id="UP000434409"/>
    </source>
</evidence>
<evidence type="ECO:0000256" key="4">
    <source>
        <dbReference type="SAM" id="Phobius"/>
    </source>
</evidence>
<keyword evidence="4" id="KW-0472">Membrane</keyword>
<evidence type="ECO:0000256" key="2">
    <source>
        <dbReference type="ARBA" id="ARBA00022525"/>
    </source>
</evidence>
<keyword evidence="3" id="KW-0732">Signal</keyword>
<evidence type="ECO:0000313" key="7">
    <source>
        <dbReference type="EMBL" id="MSR94473.1"/>
    </source>
</evidence>
<dbReference type="PANTHER" id="PTHR36108:SF13">
    <property type="entry name" value="COLOSSIN-B-RELATED"/>
    <property type="match status" value="1"/>
</dbReference>
<organism evidence="7 8">
    <name type="scientific">Suipraeoptans intestinalis</name>
    <dbReference type="NCBI Taxonomy" id="2606628"/>
    <lineage>
        <taxon>Bacteria</taxon>
        <taxon>Bacillati</taxon>
        <taxon>Bacillota</taxon>
        <taxon>Clostridia</taxon>
        <taxon>Lachnospirales</taxon>
        <taxon>Lachnospiraceae</taxon>
        <taxon>Suipraeoptans</taxon>
    </lineage>
</organism>
<keyword evidence="8" id="KW-1185">Reference proteome</keyword>
<dbReference type="AlphaFoldDB" id="A0A6N7UT24"/>
<dbReference type="InterPro" id="IPR041033">
    <property type="entry name" value="SpaA_PFL_dom_1"/>
</dbReference>
<sequence>MRKKEELLKQTITWKTKIRKAVGMGLMIMLVAGNFCLQKSRIVRAEGEHQLSFLRQEVAHIFLRGAGGVDRGEMEEAVLAVDGRPVFCMEPYAKFQEGKGQKIPLEKYQVEESLLKRLGLETYYITQLSPQKNTDAGYILAQIHLWKSLSPYKGWDCGETYATEYVQLTPVFEEARQWAEKHSGYYQVWLQLYQATGGGQITMEVQVKKYGSLRLRKESAQSEMTEKNPAYSLEGAEYGVYQEGTKELVATLVTDKTGEAEVFLPEGRYEVKERKAPTGYALDATVYPVEVKWEEEVLLNKASLKEQPQYETVGLLLEKTDKETGKPVSQGGASLAGARFEVAFYPGYYKGNPIEEGGKPERKWIVKTDKKGQAFLREEYLVSGDELYRNKERTPVLPLGTVTIREIKPPEGYLPDQGVYVRKLVGYGKEESVQLYETVKIREQIIRGDLEGVKIEASTARRMGNVRFRITSASTGEAHEILTDENGYFSTAAEWHPHTRHTNRGQEAGDGIWFGGGEAKDTAGALPFDTYILDELEGQENQGKKLIQGLRVVVSRDRQKVLLGTISNESRPESDFWIRTQAQGSSGKKEILPQKHQTFQDMVEFEGRNIKDKEVLIRGQVMRKSSRSPLEINGKEVITEKRVRISGEKGQAELEFEVDATGLAGEELVLFESIYDSSGKLLGKETDYENPSQTIRVRQQEGPSVGQGVKTGDVNHLSLLISLIASGAVTGFVWNRRKGIKK</sequence>
<evidence type="ECO:0000256" key="3">
    <source>
        <dbReference type="ARBA" id="ARBA00022729"/>
    </source>
</evidence>
<keyword evidence="4" id="KW-1133">Transmembrane helix</keyword>
<dbReference type="Gene3D" id="2.60.40.10">
    <property type="entry name" value="Immunoglobulins"/>
    <property type="match status" value="2"/>
</dbReference>
<keyword evidence="4" id="KW-0812">Transmembrane</keyword>
<feature type="transmembrane region" description="Helical" evidence="4">
    <location>
        <begin position="21"/>
        <end position="40"/>
    </location>
</feature>
<dbReference type="NCBIfam" id="NF033903">
    <property type="entry name" value="VaFE_rpt"/>
    <property type="match status" value="1"/>
</dbReference>
<dbReference type="InterPro" id="IPR041100">
    <property type="entry name" value="TQ"/>
</dbReference>
<dbReference type="Pfam" id="PF17802">
    <property type="entry name" value="SpaA"/>
    <property type="match status" value="1"/>
</dbReference>
<accession>A0A6N7UT24</accession>
<keyword evidence="2" id="KW-0964">Secreted</keyword>
<dbReference type="Proteomes" id="UP000434409">
    <property type="component" value="Unassembled WGS sequence"/>
</dbReference>
<dbReference type="InterPro" id="IPR013783">
    <property type="entry name" value="Ig-like_fold"/>
</dbReference>
<dbReference type="Gene3D" id="2.60.40.3930">
    <property type="match status" value="1"/>
</dbReference>